<evidence type="ECO:0000256" key="15">
    <source>
        <dbReference type="ARBA" id="ARBA00049067"/>
    </source>
</evidence>
<dbReference type="CDD" id="cd11334">
    <property type="entry name" value="AmyAc_TreS"/>
    <property type="match status" value="1"/>
</dbReference>
<dbReference type="Pfam" id="PF00128">
    <property type="entry name" value="Alpha-amylase"/>
    <property type="match status" value="1"/>
</dbReference>
<feature type="domain" description="Glycosyl hydrolase family 13 catalytic" evidence="16">
    <location>
        <begin position="52"/>
        <end position="446"/>
    </location>
</feature>
<dbReference type="Gene3D" id="3.20.20.80">
    <property type="entry name" value="Glycosidases"/>
    <property type="match status" value="1"/>
</dbReference>
<evidence type="ECO:0000256" key="3">
    <source>
        <dbReference type="ARBA" id="ARBA00006219"/>
    </source>
</evidence>
<dbReference type="Gene3D" id="2.60.40.1180">
    <property type="entry name" value="Golgi alpha-mannosidase II"/>
    <property type="match status" value="1"/>
</dbReference>
<dbReference type="NCBIfam" id="TIGR02456">
    <property type="entry name" value="treS_nterm"/>
    <property type="match status" value="1"/>
</dbReference>
<dbReference type="SUPFAM" id="SSF51445">
    <property type="entry name" value="(Trans)glycosidases"/>
    <property type="match status" value="1"/>
</dbReference>
<dbReference type="Gene3D" id="3.90.1200.10">
    <property type="match status" value="1"/>
</dbReference>
<dbReference type="InterPro" id="IPR012811">
    <property type="entry name" value="TreS_maltokin_C_dom"/>
</dbReference>
<dbReference type="InterPro" id="IPR013780">
    <property type="entry name" value="Glyco_hydro_b"/>
</dbReference>
<evidence type="ECO:0000256" key="10">
    <source>
        <dbReference type="ARBA" id="ARBA00022837"/>
    </source>
</evidence>
<comment type="catalytic activity">
    <reaction evidence="1">
        <text>D-maltose = alpha,alpha-trehalose</text>
        <dbReference type="Rhea" id="RHEA:15145"/>
        <dbReference type="ChEBI" id="CHEBI:16551"/>
        <dbReference type="ChEBI" id="CHEBI:17306"/>
        <dbReference type="EC" id="5.4.99.16"/>
    </reaction>
</comment>
<dbReference type="InterPro" id="IPR017853">
    <property type="entry name" value="GH"/>
</dbReference>
<dbReference type="PANTHER" id="PTHR10357:SF219">
    <property type="entry name" value="MALTOSE ALPHA-D-GLUCOSYLTRANSFERASE"/>
    <property type="match status" value="1"/>
</dbReference>
<keyword evidence="10" id="KW-0106">Calcium</keyword>
<dbReference type="Pfam" id="PF16657">
    <property type="entry name" value="Malt_amylase_C"/>
    <property type="match status" value="1"/>
</dbReference>
<dbReference type="InterPro" id="IPR040999">
    <property type="entry name" value="Mak_N_cap"/>
</dbReference>
<dbReference type="InterPro" id="IPR045857">
    <property type="entry name" value="O16G_dom_2"/>
</dbReference>
<comment type="similarity">
    <text evidence="2">Belongs to the glycosyl hydrolase 13 family. TreS subfamily.</text>
</comment>
<organism evidence="17 18">
    <name type="scientific">Burkholderia pyrrocinia</name>
    <name type="common">Pseudomonas pyrrocinia</name>
    <dbReference type="NCBI Taxonomy" id="60550"/>
    <lineage>
        <taxon>Bacteria</taxon>
        <taxon>Pseudomonadati</taxon>
        <taxon>Pseudomonadota</taxon>
        <taxon>Betaproteobacteria</taxon>
        <taxon>Burkholderiales</taxon>
        <taxon>Burkholderiaceae</taxon>
        <taxon>Burkholderia</taxon>
        <taxon>Burkholderia cepacia complex</taxon>
    </lineage>
</organism>
<protein>
    <recommendedName>
        <fullName evidence="6">Maltokinase</fullName>
        <ecNumber evidence="4">2.7.1.175</ecNumber>
        <ecNumber evidence="5">5.4.99.16</ecNumber>
    </recommendedName>
    <alternativeName>
        <fullName evidence="14">Maltose alpha-D-glucosyltransferase</fullName>
    </alternativeName>
    <alternativeName>
        <fullName evidence="13">Maltose-1-phosphate synthase</fullName>
    </alternativeName>
</protein>
<dbReference type="AlphaFoldDB" id="A0A318IRS9"/>
<evidence type="ECO:0000256" key="8">
    <source>
        <dbReference type="ARBA" id="ARBA00022723"/>
    </source>
</evidence>
<evidence type="ECO:0000256" key="7">
    <source>
        <dbReference type="ARBA" id="ARBA00022679"/>
    </source>
</evidence>
<sequence>MMKREDSLDDVRRAQFPSLAPAGTPRRRRARRRAPALCADDPLWYKDAIIYQVHVKSFYDSNNDGIGDFPGLIAKLDYIAELGVDTIWLLPFYPSPRRDDGYDIADYRDVHPDYGTLADVRRFIREAHARGIRVITELVINHTSDQHPWFQRARRAKPGSMHRDYYVWSDTDTKYAGTRIIFLDTETSNWTHDPIAGQYYWHRFYSHQPDLNFDNPAVVREVIQVMRFWLDLGIDGLRLDAVPYLVEREGTNNENLPETHAILKRIRATIDAEYPNRMLLAEANQWPEDVQEYFGDENECHMAFHFPLMPRIYMSIASEDRFPIVDIMRQTPALAPSNQWAVFLRNHDELTLEMVTDSERDLLWQTYASDRRARLNLGIRRRLAPLMERDRRRIELINSLLLSMPGTPVIYYGDELGMGDNIHLGDRDGVRTPMQWSSDRNGGFSRADPELLVLPPVMGSLYGYDAINVEAQTRDPHSLLNWTRRILSTRRATQAFGRGTIRFLRPENRKVLAYLRELDGSDPVLCVANLSRASQAVELDLSEFAGRVPIEMTSDSPFPPIGQLPYLLTFPPYGFLWFELSGHGREPSWRQPHAEPLPEYVTLVMRRGDARPDVGQLHALAHDALASWLARRRWFASKDRAIGDAWLNVVTPVPGEAFQYAEAWVSASDGGVERYIVPLATAWGGETSQPLFAQLALARVRRGHTVGYLTDAFALPSFARGMLRKLRDGATVPTSDGGRLAFLPESALAALDPGDDAEVRWLAAEQSNSSLVIGDAIVLKLVRKVAHGVHPEAEMSRHLTRIGYANTATLAGEVVHVDPDGTPHTVAILQRYVDNQGDAWTRSFDFLRRAVDELALPAADEDEAAEQDEEPEALVGYAAFAGIVGTRLGQLHVALAQPSDDPAFAPERATPDHVDGWCVDAIASFERALDVLRTRLDALDALDPAMRASADALLASRDAAVRALGELVPRTLDAQCTRIHGDFHLGQVLDVQGDALLIDFEGEPARPLERRRAKSHPLRDVAGFLRSLSYVSATAQFAIEKAPPQAAGRKRALFDRFGQAAADRFVECYRAAAALAPVRFVDPRYADRLLALFLIDKASYELCYEAANRPDWLSVPVGGLAALVERLLDDGSAPEPGGTR</sequence>
<comment type="caution">
    <text evidence="17">The sequence shown here is derived from an EMBL/GenBank/DDBJ whole genome shotgun (WGS) entry which is preliminary data.</text>
</comment>
<dbReference type="EC" id="5.4.99.16" evidence="5"/>
<evidence type="ECO:0000256" key="1">
    <source>
        <dbReference type="ARBA" id="ARBA00001595"/>
    </source>
</evidence>
<evidence type="ECO:0000256" key="6">
    <source>
        <dbReference type="ARBA" id="ARBA00013882"/>
    </source>
</evidence>
<accession>A0A318IRS9</accession>
<dbReference type="InterPro" id="IPR032091">
    <property type="entry name" value="Malt_amylase-like_C"/>
</dbReference>
<dbReference type="FunFam" id="3.20.20.80:FF:000055">
    <property type="entry name" value="Trehalose synthase"/>
    <property type="match status" value="1"/>
</dbReference>
<dbReference type="SMART" id="SM00642">
    <property type="entry name" value="Aamy"/>
    <property type="match status" value="1"/>
</dbReference>
<dbReference type="EMBL" id="QJJY01000005">
    <property type="protein sequence ID" value="PXX37051.1"/>
    <property type="molecule type" value="Genomic_DNA"/>
</dbReference>
<evidence type="ECO:0000259" key="16">
    <source>
        <dbReference type="SMART" id="SM00642"/>
    </source>
</evidence>
<keyword evidence="7" id="KW-0808">Transferase</keyword>
<dbReference type="SUPFAM" id="SSF51011">
    <property type="entry name" value="Glycosyl hydrolase domain"/>
    <property type="match status" value="1"/>
</dbReference>
<evidence type="ECO:0000256" key="2">
    <source>
        <dbReference type="ARBA" id="ARBA00005496"/>
    </source>
</evidence>
<evidence type="ECO:0000313" key="17">
    <source>
        <dbReference type="EMBL" id="PXX37051.1"/>
    </source>
</evidence>
<keyword evidence="11" id="KW-0067">ATP-binding</keyword>
<proteinExistence type="inferred from homology"/>
<dbReference type="Proteomes" id="UP000247755">
    <property type="component" value="Unassembled WGS sequence"/>
</dbReference>
<dbReference type="InterPro" id="IPR006047">
    <property type="entry name" value="GH13_cat_dom"/>
</dbReference>
<dbReference type="InterPro" id="IPR012810">
    <property type="entry name" value="TreS/a-amylase_N"/>
</dbReference>
<name>A0A318IRS9_BURPY</name>
<dbReference type="SUPFAM" id="SSF56112">
    <property type="entry name" value="Protein kinase-like (PK-like)"/>
    <property type="match status" value="1"/>
</dbReference>
<dbReference type="InterPro" id="IPR011009">
    <property type="entry name" value="Kinase-like_dom_sf"/>
</dbReference>
<gene>
    <name evidence="17" type="ORF">NA66_1005190</name>
</gene>
<evidence type="ECO:0000313" key="18">
    <source>
        <dbReference type="Proteomes" id="UP000247755"/>
    </source>
</evidence>
<comment type="catalytic activity">
    <reaction evidence="15">
        <text>D-maltose + ATP = alpha-maltose 1-phosphate + ADP + H(+)</text>
        <dbReference type="Rhea" id="RHEA:31915"/>
        <dbReference type="ChEBI" id="CHEBI:15378"/>
        <dbReference type="ChEBI" id="CHEBI:17306"/>
        <dbReference type="ChEBI" id="CHEBI:30616"/>
        <dbReference type="ChEBI" id="CHEBI:63576"/>
        <dbReference type="ChEBI" id="CHEBI:456216"/>
        <dbReference type="EC" id="2.7.1.175"/>
    </reaction>
</comment>
<evidence type="ECO:0000256" key="13">
    <source>
        <dbReference type="ARBA" id="ARBA00031251"/>
    </source>
</evidence>
<reference evidence="17 18" key="1">
    <citation type="submission" date="2018-05" db="EMBL/GenBank/DDBJ databases">
        <title>Comparative genomics of bacterial root endophytes of switchgrass collected from native prairies over two seasons.</title>
        <authorList>
            <person name="Tang Y."/>
        </authorList>
    </citation>
    <scope>NUCLEOTIDE SEQUENCE [LARGE SCALE GENOMIC DNA]</scope>
    <source>
        <strain evidence="17 18">NFIX32</strain>
    </source>
</reference>
<dbReference type="Pfam" id="PF18085">
    <property type="entry name" value="Mak_N_cap"/>
    <property type="match status" value="1"/>
</dbReference>
<dbReference type="EC" id="2.7.1.175" evidence="4"/>
<keyword evidence="12" id="KW-0413">Isomerase</keyword>
<dbReference type="NCBIfam" id="TIGR02457">
    <property type="entry name" value="TreS_Cterm"/>
    <property type="match status" value="1"/>
</dbReference>
<keyword evidence="9" id="KW-0547">Nucleotide-binding</keyword>
<comment type="similarity">
    <text evidence="3">Belongs to the aminoglycoside phosphotransferase family.</text>
</comment>
<dbReference type="GO" id="GO:0047471">
    <property type="term" value="F:maltose alpha-D-glucosyltransferase activity"/>
    <property type="evidence" value="ECO:0007669"/>
    <property type="project" value="UniProtKB-EC"/>
</dbReference>
<evidence type="ECO:0000256" key="11">
    <source>
        <dbReference type="ARBA" id="ARBA00022840"/>
    </source>
</evidence>
<dbReference type="PANTHER" id="PTHR10357">
    <property type="entry name" value="ALPHA-AMYLASE FAMILY MEMBER"/>
    <property type="match status" value="1"/>
</dbReference>
<keyword evidence="8" id="KW-0479">Metal-binding</keyword>
<dbReference type="GO" id="GO:0005975">
    <property type="term" value="P:carbohydrate metabolic process"/>
    <property type="evidence" value="ECO:0007669"/>
    <property type="project" value="InterPro"/>
</dbReference>
<evidence type="ECO:0000256" key="14">
    <source>
        <dbReference type="ARBA" id="ARBA00031378"/>
    </source>
</evidence>
<evidence type="ECO:0000256" key="9">
    <source>
        <dbReference type="ARBA" id="ARBA00022741"/>
    </source>
</evidence>
<evidence type="ECO:0000256" key="12">
    <source>
        <dbReference type="ARBA" id="ARBA00023235"/>
    </source>
</evidence>
<dbReference type="Gene3D" id="3.90.400.10">
    <property type="entry name" value="Oligo-1,6-glucosidase, Domain 2"/>
    <property type="match status" value="1"/>
</dbReference>
<evidence type="ECO:0000256" key="5">
    <source>
        <dbReference type="ARBA" id="ARBA00012619"/>
    </source>
</evidence>
<evidence type="ECO:0000256" key="4">
    <source>
        <dbReference type="ARBA" id="ARBA00011962"/>
    </source>
</evidence>
<dbReference type="GO" id="GO:0046872">
    <property type="term" value="F:metal ion binding"/>
    <property type="evidence" value="ECO:0007669"/>
    <property type="project" value="UniProtKB-KW"/>
</dbReference>